<protein>
    <submittedName>
        <fullName evidence="1">DUF1961 family protein</fullName>
    </submittedName>
</protein>
<dbReference type="OrthoDB" id="9787610at2"/>
<dbReference type="EMBL" id="SMFK01000007">
    <property type="protein sequence ID" value="TDD96282.1"/>
    <property type="molecule type" value="Genomic_DNA"/>
</dbReference>
<name>A0A4R5CGA4_9FLAO</name>
<dbReference type="Proteomes" id="UP000295479">
    <property type="component" value="Unassembled WGS sequence"/>
</dbReference>
<dbReference type="AlphaFoldDB" id="A0A4R5CGA4"/>
<accession>A0A4R5CGA4</accession>
<reference evidence="1 2" key="1">
    <citation type="submission" date="2019-03" db="EMBL/GenBank/DDBJ databases">
        <title>Flavobacterium AR-3-4 sp. nov. isolated from arctic soil.</title>
        <authorList>
            <person name="Chaudhary D.K."/>
        </authorList>
    </citation>
    <scope>NUCLEOTIDE SEQUENCE [LARGE SCALE GENOMIC DNA]</scope>
    <source>
        <strain evidence="1 2">AR-3-4</strain>
    </source>
</reference>
<evidence type="ECO:0000313" key="1">
    <source>
        <dbReference type="EMBL" id="TDD96282.1"/>
    </source>
</evidence>
<comment type="caution">
    <text evidence="1">The sequence shown here is derived from an EMBL/GenBank/DDBJ whole genome shotgun (WGS) entry which is preliminary data.</text>
</comment>
<dbReference type="InterPro" id="IPR015305">
    <property type="entry name" value="DUF1961"/>
</dbReference>
<sequence length="259" mass="29956">MLLLFFFLTTCLQGQNTNQKDFDSLKTSSNWHLQFEDDCTKDWKSHWFLDGLRAVIKNTREGMTFSAGPKEGSDASHAVLWTKKSFKGDVKIEYQYTRTDTCTEWVTILYIQATGIPPYSQDISTWNDARTIPAMLTYFTNMKALHISYSAYDKDNTDITNDYIRVRQYPVLPGQNFNTTTAIPEASFKTGLFKPGETYTITVIKTAEKLYFKVEGKKDSKLFSWDLSKQLPILEGRIGLRHMFTRSARYKDFKISVKE</sequence>
<dbReference type="Gene3D" id="2.60.120.200">
    <property type="match status" value="1"/>
</dbReference>
<dbReference type="Pfam" id="PF09224">
    <property type="entry name" value="DUF1961"/>
    <property type="match status" value="1"/>
</dbReference>
<evidence type="ECO:0000313" key="2">
    <source>
        <dbReference type="Proteomes" id="UP000295479"/>
    </source>
</evidence>
<gene>
    <name evidence="1" type="ORF">E0F76_11700</name>
</gene>
<keyword evidence="2" id="KW-1185">Reference proteome</keyword>
<proteinExistence type="predicted"/>
<organism evidence="1 2">
    <name type="scientific">Flavobacterium cellulosilyticum</name>
    <dbReference type="NCBI Taxonomy" id="2541731"/>
    <lineage>
        <taxon>Bacteria</taxon>
        <taxon>Pseudomonadati</taxon>
        <taxon>Bacteroidota</taxon>
        <taxon>Flavobacteriia</taxon>
        <taxon>Flavobacteriales</taxon>
        <taxon>Flavobacteriaceae</taxon>
        <taxon>Flavobacterium</taxon>
    </lineage>
</organism>